<evidence type="ECO:0000313" key="1">
    <source>
        <dbReference type="EMBL" id="MDX7016396.1"/>
    </source>
</evidence>
<proteinExistence type="predicted"/>
<evidence type="ECO:0008006" key="3">
    <source>
        <dbReference type="Google" id="ProtNLM"/>
    </source>
</evidence>
<sequence>MEQKFPSYLLTDKHASTKRKQNEETAKALYLLTHIAANQTGNRIIYLIFHRAKIVALKEGIYITPARFYRAIDELIDTKTIARTEFKYQCILNPVYFRFLKTDPT</sequence>
<name>A0AAW9E671_KLEAE</name>
<dbReference type="AlphaFoldDB" id="A0AAW9E671"/>
<reference evidence="1" key="1">
    <citation type="submission" date="2023-11" db="EMBL/GenBank/DDBJ databases">
        <title>Detection of rare carbapenemases in Enterobacterales - comparison of two colorimetric and two CIM-based carbapenemase assays.</title>
        <authorList>
            <person name="Schaffarczyk L."/>
            <person name="Noster J."/>
            <person name="Stelzer Y."/>
            <person name="Sattler J."/>
            <person name="Gatermann S."/>
            <person name="Hamprecht A."/>
        </authorList>
    </citation>
    <scope>NUCLEOTIDE SEQUENCE</scope>
    <source>
        <strain evidence="1">CIM-Cont-037</strain>
    </source>
</reference>
<accession>A0AAW9E671</accession>
<dbReference type="RefSeq" id="WP_227586136.1">
    <property type="nucleotide sequence ID" value="NZ_JAFHQV010000015.1"/>
</dbReference>
<organism evidence="1 2">
    <name type="scientific">Klebsiella aerogenes</name>
    <name type="common">Enterobacter aerogenes</name>
    <dbReference type="NCBI Taxonomy" id="548"/>
    <lineage>
        <taxon>Bacteria</taxon>
        <taxon>Pseudomonadati</taxon>
        <taxon>Pseudomonadota</taxon>
        <taxon>Gammaproteobacteria</taxon>
        <taxon>Enterobacterales</taxon>
        <taxon>Enterobacteriaceae</taxon>
        <taxon>Klebsiella/Raoultella group</taxon>
        <taxon>Klebsiella</taxon>
    </lineage>
</organism>
<dbReference type="Proteomes" id="UP001279012">
    <property type="component" value="Unassembled WGS sequence"/>
</dbReference>
<evidence type="ECO:0000313" key="2">
    <source>
        <dbReference type="Proteomes" id="UP001279012"/>
    </source>
</evidence>
<comment type="caution">
    <text evidence="1">The sequence shown here is derived from an EMBL/GenBank/DDBJ whole genome shotgun (WGS) entry which is preliminary data.</text>
</comment>
<dbReference type="EMBL" id="JAWZZT010000016">
    <property type="protein sequence ID" value="MDX7016396.1"/>
    <property type="molecule type" value="Genomic_DNA"/>
</dbReference>
<gene>
    <name evidence="1" type="ORF">SJ059_18245</name>
</gene>
<protein>
    <recommendedName>
        <fullName evidence="3">Plasmid replication protein RepL domain-containing protein</fullName>
    </recommendedName>
</protein>